<dbReference type="InterPro" id="IPR008979">
    <property type="entry name" value="Galactose-bd-like_sf"/>
</dbReference>
<reference evidence="3 4" key="1">
    <citation type="submission" date="2015-05" db="EMBL/GenBank/DDBJ databases">
        <authorList>
            <person name="Tang B."/>
            <person name="Yu Y."/>
        </authorList>
    </citation>
    <scope>NUCLEOTIDE SEQUENCE [LARGE SCALE GENOMIC DNA]</scope>
    <source>
        <strain evidence="3 4">DSM 7029</strain>
    </source>
</reference>
<evidence type="ECO:0000259" key="2">
    <source>
        <dbReference type="Pfam" id="PF11790"/>
    </source>
</evidence>
<name>A0A0G3BJY6_9BURK</name>
<dbReference type="Gene3D" id="3.20.20.80">
    <property type="entry name" value="Glycosidases"/>
    <property type="match status" value="1"/>
</dbReference>
<dbReference type="RefSeq" id="WP_047194161.1">
    <property type="nucleotide sequence ID" value="NZ_CP011371.1"/>
</dbReference>
<dbReference type="OrthoDB" id="912485at2"/>
<dbReference type="PANTHER" id="PTHR12631">
    <property type="entry name" value="ALPHA-L-IDURONIDASE"/>
    <property type="match status" value="1"/>
</dbReference>
<dbReference type="SUPFAM" id="SSF51445">
    <property type="entry name" value="(Trans)glycosidases"/>
    <property type="match status" value="1"/>
</dbReference>
<keyword evidence="1" id="KW-0732">Signal</keyword>
<sequence>MNKRFLWATGAVALTLAGCGGGAGDTSGGGTATASAVMAAAASTVPLEYLQPGEVKVAESDFNEPFTGYAPGWWINAWGGAQAEASQATGGAAYLGVGGAQKFRITSKGTGDAHLYYEFPFKNGKLYRAVFWLRKDRVNPDLNVEEHPSPVDVLIRQGPAPHTAYAKGAVGATTEWQRVEVEGRYLGTDPAALRVQVRDAGVNIYIDNLTIVEMPDARTAEGTLIPASGSTADTVVDLPQAFSTFDNFTGALAPGWRVNAWPTGAEVTNPTKYTARHESGAQLFQVDQRGADGDAQLYFKYPFRSGRTYRATLRLRSGGDQKVTVMIRRDGLGNYTSVASTTVDLSSTAKTVTLQAAMTDYDPASLRILVEKTGVPVYLEDMKLQEVRKNDVRPATTKTVPPTFFGVHTTKLQDNSLRMATQPTLYRMWDTATTWAHFQPNGEGEWHADAKRRLDFYVTHAQDRGRQVVMVLGQTPAWAQQGGPVGLAYPPTNFEAWRAYVKRLAQEYNGKILYWELWNEADYNKFYKGDVATMVKLAKIAKDELAINPNNKLISPGLTINQGYPWLEKFIELEGDRLVDYIGFHFYFNALRPEEVAAPIANLRDLLKAKGITKPIWNTEGGPRCQPRDTATGGCVADNPTVNEHWAGVSRAMLTMWSQGLENYNYYHWEGIDAYSPTSSLSRPEDGYSKLTIAGQAYERFASREWLRDAKLVDAYEVRDRPEDRHTVYVFHLERGTERFKILWSTDENRLVRLPSTWGVSKATWLDGRTSAVTTQMRIGVVPVKLQ</sequence>
<keyword evidence="4" id="KW-1185">Reference proteome</keyword>
<dbReference type="AlphaFoldDB" id="A0A0G3BJY6"/>
<dbReference type="PROSITE" id="PS51257">
    <property type="entry name" value="PROKAR_LIPOPROTEIN"/>
    <property type="match status" value="1"/>
</dbReference>
<dbReference type="STRING" id="413882.AAW51_1572"/>
<dbReference type="Proteomes" id="UP000035352">
    <property type="component" value="Chromosome"/>
</dbReference>
<dbReference type="Pfam" id="PF11790">
    <property type="entry name" value="Glyco_hydro_cc"/>
    <property type="match status" value="1"/>
</dbReference>
<proteinExistence type="predicted"/>
<protein>
    <recommendedName>
        <fullName evidence="2">Asl1-like glycosyl hydrolase catalytic domain-containing protein</fullName>
    </recommendedName>
</protein>
<dbReference type="EMBL" id="CP011371">
    <property type="protein sequence ID" value="AKJ28263.1"/>
    <property type="molecule type" value="Genomic_DNA"/>
</dbReference>
<dbReference type="PANTHER" id="PTHR12631:SF10">
    <property type="entry name" value="BETA-XYLOSIDASE-LIKE PROTEIN-RELATED"/>
    <property type="match status" value="1"/>
</dbReference>
<dbReference type="InterPro" id="IPR017853">
    <property type="entry name" value="GH"/>
</dbReference>
<organism evidence="3 4">
    <name type="scientific">Caldimonas brevitalea</name>
    <dbReference type="NCBI Taxonomy" id="413882"/>
    <lineage>
        <taxon>Bacteria</taxon>
        <taxon>Pseudomonadati</taxon>
        <taxon>Pseudomonadota</taxon>
        <taxon>Betaproteobacteria</taxon>
        <taxon>Burkholderiales</taxon>
        <taxon>Sphaerotilaceae</taxon>
        <taxon>Caldimonas</taxon>
    </lineage>
</organism>
<accession>A0A0G3BJY6</accession>
<feature type="signal peptide" evidence="1">
    <location>
        <begin position="1"/>
        <end position="23"/>
    </location>
</feature>
<evidence type="ECO:0000313" key="4">
    <source>
        <dbReference type="Proteomes" id="UP000035352"/>
    </source>
</evidence>
<evidence type="ECO:0000313" key="3">
    <source>
        <dbReference type="EMBL" id="AKJ28263.1"/>
    </source>
</evidence>
<gene>
    <name evidence="3" type="ORF">AAW51_1572</name>
</gene>
<feature type="domain" description="Asl1-like glycosyl hydrolase catalytic" evidence="2">
    <location>
        <begin position="518"/>
        <end position="625"/>
    </location>
</feature>
<dbReference type="Gene3D" id="2.60.120.260">
    <property type="entry name" value="Galactose-binding domain-like"/>
    <property type="match status" value="2"/>
</dbReference>
<feature type="chain" id="PRO_5002551591" description="Asl1-like glycosyl hydrolase catalytic domain-containing protein" evidence="1">
    <location>
        <begin position="24"/>
        <end position="787"/>
    </location>
</feature>
<dbReference type="InterPro" id="IPR024655">
    <property type="entry name" value="Asl1_glyco_hydro_catalytic"/>
</dbReference>
<dbReference type="SUPFAM" id="SSF49785">
    <property type="entry name" value="Galactose-binding domain-like"/>
    <property type="match status" value="2"/>
</dbReference>
<evidence type="ECO:0000256" key="1">
    <source>
        <dbReference type="SAM" id="SignalP"/>
    </source>
</evidence>
<dbReference type="InterPro" id="IPR051923">
    <property type="entry name" value="Glycosyl_Hydrolase_39"/>
</dbReference>
<dbReference type="KEGG" id="pbh:AAW51_1572"/>
<dbReference type="GO" id="GO:0004553">
    <property type="term" value="F:hydrolase activity, hydrolyzing O-glycosyl compounds"/>
    <property type="evidence" value="ECO:0007669"/>
    <property type="project" value="TreeGrafter"/>
</dbReference>